<comment type="cofactor">
    <cofactor evidence="1">
        <name>Ca(2+)</name>
        <dbReference type="ChEBI" id="CHEBI:29108"/>
    </cofactor>
</comment>
<evidence type="ECO:0000256" key="4">
    <source>
        <dbReference type="ARBA" id="ARBA00022729"/>
    </source>
</evidence>
<dbReference type="PANTHER" id="PTHR45953">
    <property type="entry name" value="IDURONATE 2-SULFATASE"/>
    <property type="match status" value="1"/>
</dbReference>
<dbReference type="InterPro" id="IPR017850">
    <property type="entry name" value="Alkaline_phosphatase_core_sf"/>
</dbReference>
<dbReference type="AlphaFoldDB" id="A0A934VRU1"/>
<proteinExistence type="inferred from homology"/>
<dbReference type="Pfam" id="PF00884">
    <property type="entry name" value="Sulfatase"/>
    <property type="match status" value="1"/>
</dbReference>
<evidence type="ECO:0000256" key="3">
    <source>
        <dbReference type="ARBA" id="ARBA00022723"/>
    </source>
</evidence>
<evidence type="ECO:0000256" key="1">
    <source>
        <dbReference type="ARBA" id="ARBA00001913"/>
    </source>
</evidence>
<dbReference type="SUPFAM" id="SSF53649">
    <property type="entry name" value="Alkaline phosphatase-like"/>
    <property type="match status" value="1"/>
</dbReference>
<evidence type="ECO:0000256" key="5">
    <source>
        <dbReference type="ARBA" id="ARBA00022801"/>
    </source>
</evidence>
<comment type="caution">
    <text evidence="9">The sequence shown here is derived from an EMBL/GenBank/DDBJ whole genome shotgun (WGS) entry which is preliminary data.</text>
</comment>
<evidence type="ECO:0000256" key="7">
    <source>
        <dbReference type="SAM" id="SignalP"/>
    </source>
</evidence>
<dbReference type="InterPro" id="IPR000917">
    <property type="entry name" value="Sulfatase_N"/>
</dbReference>
<keyword evidence="4 7" id="KW-0732">Signal</keyword>
<dbReference type="CDD" id="cd16030">
    <property type="entry name" value="iduronate-2-sulfatase"/>
    <property type="match status" value="1"/>
</dbReference>
<feature type="signal peptide" evidence="7">
    <location>
        <begin position="1"/>
        <end position="23"/>
    </location>
</feature>
<keyword evidence="3" id="KW-0479">Metal-binding</keyword>
<dbReference type="InterPro" id="IPR035874">
    <property type="entry name" value="IDS"/>
</dbReference>
<evidence type="ECO:0000256" key="6">
    <source>
        <dbReference type="ARBA" id="ARBA00022837"/>
    </source>
</evidence>
<protein>
    <submittedName>
        <fullName evidence="9">Sulfatase</fullName>
    </submittedName>
</protein>
<keyword evidence="6" id="KW-0106">Calcium</keyword>
<dbReference type="GO" id="GO:0004423">
    <property type="term" value="F:iduronate-2-sulfatase activity"/>
    <property type="evidence" value="ECO:0007669"/>
    <property type="project" value="InterPro"/>
</dbReference>
<dbReference type="GO" id="GO:0046872">
    <property type="term" value="F:metal ion binding"/>
    <property type="evidence" value="ECO:0007669"/>
    <property type="project" value="UniProtKB-KW"/>
</dbReference>
<organism evidence="9 10">
    <name type="scientific">Pelagicoccus mobilis</name>
    <dbReference type="NCBI Taxonomy" id="415221"/>
    <lineage>
        <taxon>Bacteria</taxon>
        <taxon>Pseudomonadati</taxon>
        <taxon>Verrucomicrobiota</taxon>
        <taxon>Opitutia</taxon>
        <taxon>Puniceicoccales</taxon>
        <taxon>Pelagicoccaceae</taxon>
        <taxon>Pelagicoccus</taxon>
    </lineage>
</organism>
<keyword evidence="10" id="KW-1185">Reference proteome</keyword>
<feature type="domain" description="Sulfatase N-terminal" evidence="8">
    <location>
        <begin position="29"/>
        <end position="369"/>
    </location>
</feature>
<dbReference type="EMBL" id="JAENIL010000057">
    <property type="protein sequence ID" value="MBK1879757.1"/>
    <property type="molecule type" value="Genomic_DNA"/>
</dbReference>
<feature type="chain" id="PRO_5038057220" evidence="7">
    <location>
        <begin position="24"/>
        <end position="470"/>
    </location>
</feature>
<evidence type="ECO:0000313" key="9">
    <source>
        <dbReference type="EMBL" id="MBK1879757.1"/>
    </source>
</evidence>
<dbReference type="Gene3D" id="3.40.720.10">
    <property type="entry name" value="Alkaline Phosphatase, subunit A"/>
    <property type="match status" value="1"/>
</dbReference>
<dbReference type="RefSeq" id="WP_200357970.1">
    <property type="nucleotide sequence ID" value="NZ_JAENIL010000057.1"/>
</dbReference>
<sequence>MKPLQIFAILASILFVPHFTLFAASSGKPNVLFIVVDDLNDYVSLLEDYPGIKTPNLDKFSKTAMTFSQAYCAGPICNPSRTSLISGIAPYRSGIYINSDQLRASPPVVKSVLLPEQFKRNGYQTLWNGKLFHSRPSDKRFAAMWDNTEGGKGHYGPNAKNSPIPDHIERPKNFNYEAWTGPDTDFPDYSNMLINEQRLAQKYDDPFFMVYGIYRPHNPWTAPKRFFDMYPLDEIVMPEVPDDDLDDIPAIGQQYARRPVSLQELKEAGQWKPVVQSYLASISFMDYCLGRVLDALDNGPNAHNTIVCIVADHGFHMGEKQHFAKYALWEKTTRVLYTWRVPGMTEPGSVSNATVNLLDIYPTLNELCGLSEVPQRLDGKSIVPILKDSDADWNRPSITTYQQNDHAIRTDRWRYIRYRDGSEELYDHSNDPNEYTNLAPNPEYASVIANLAKHLPKENAAPVGKFKKQK</sequence>
<gene>
    <name evidence="9" type="ORF">JIN87_22920</name>
</gene>
<dbReference type="PANTHER" id="PTHR45953:SF1">
    <property type="entry name" value="IDURONATE 2-SULFATASE"/>
    <property type="match status" value="1"/>
</dbReference>
<evidence type="ECO:0000256" key="2">
    <source>
        <dbReference type="ARBA" id="ARBA00008779"/>
    </source>
</evidence>
<accession>A0A934VRU1</accession>
<dbReference type="Proteomes" id="UP000617628">
    <property type="component" value="Unassembled WGS sequence"/>
</dbReference>
<dbReference type="GO" id="GO:0005737">
    <property type="term" value="C:cytoplasm"/>
    <property type="evidence" value="ECO:0007669"/>
    <property type="project" value="TreeGrafter"/>
</dbReference>
<reference evidence="9" key="1">
    <citation type="submission" date="2021-01" db="EMBL/GenBank/DDBJ databases">
        <title>Modified the classification status of verrucomicrobia.</title>
        <authorList>
            <person name="Feng X."/>
        </authorList>
    </citation>
    <scope>NUCLEOTIDE SEQUENCE</scope>
    <source>
        <strain evidence="9">KCTC 13126</strain>
    </source>
</reference>
<name>A0A934VRU1_9BACT</name>
<comment type="similarity">
    <text evidence="2">Belongs to the sulfatase family.</text>
</comment>
<evidence type="ECO:0000313" key="10">
    <source>
        <dbReference type="Proteomes" id="UP000617628"/>
    </source>
</evidence>
<evidence type="ECO:0000259" key="8">
    <source>
        <dbReference type="Pfam" id="PF00884"/>
    </source>
</evidence>
<keyword evidence="5" id="KW-0378">Hydrolase</keyword>